<dbReference type="InterPro" id="IPR029479">
    <property type="entry name" value="Nitroreductase"/>
</dbReference>
<accession>A0ABD1FD77</accession>
<comment type="cofactor">
    <cofactor evidence="1">
        <name>FMN</name>
        <dbReference type="ChEBI" id="CHEBI:58210"/>
    </cofactor>
</comment>
<feature type="transmembrane region" description="Helical" evidence="6">
    <location>
        <begin position="6"/>
        <end position="26"/>
    </location>
</feature>
<dbReference type="FunFam" id="3.40.109.10:FF:000004">
    <property type="entry name" value="Iodotyrosine deiodinase 1"/>
    <property type="match status" value="1"/>
</dbReference>
<keyword evidence="6" id="KW-0812">Transmembrane</keyword>
<organism evidence="8 9">
    <name type="scientific">Hypothenemus hampei</name>
    <name type="common">Coffee berry borer</name>
    <dbReference type="NCBI Taxonomy" id="57062"/>
    <lineage>
        <taxon>Eukaryota</taxon>
        <taxon>Metazoa</taxon>
        <taxon>Ecdysozoa</taxon>
        <taxon>Arthropoda</taxon>
        <taxon>Hexapoda</taxon>
        <taxon>Insecta</taxon>
        <taxon>Pterygota</taxon>
        <taxon>Neoptera</taxon>
        <taxon>Endopterygota</taxon>
        <taxon>Coleoptera</taxon>
        <taxon>Polyphaga</taxon>
        <taxon>Cucujiformia</taxon>
        <taxon>Curculionidae</taxon>
        <taxon>Scolytinae</taxon>
        <taxon>Hypothenemus</taxon>
    </lineage>
</organism>
<dbReference type="GO" id="GO:0032553">
    <property type="term" value="F:ribonucleotide binding"/>
    <property type="evidence" value="ECO:0007669"/>
    <property type="project" value="UniProtKB-ARBA"/>
</dbReference>
<comment type="similarity">
    <text evidence="2">Belongs to the nitroreductase family.</text>
</comment>
<dbReference type="CDD" id="cd02144">
    <property type="entry name" value="iodotyrosine_dehalogenase"/>
    <property type="match status" value="1"/>
</dbReference>
<evidence type="ECO:0000256" key="4">
    <source>
        <dbReference type="ARBA" id="ARBA00022643"/>
    </source>
</evidence>
<evidence type="ECO:0000256" key="1">
    <source>
        <dbReference type="ARBA" id="ARBA00001917"/>
    </source>
</evidence>
<dbReference type="EMBL" id="JBDJPC010000001">
    <property type="protein sequence ID" value="KAL1516116.1"/>
    <property type="molecule type" value="Genomic_DNA"/>
</dbReference>
<dbReference type="PANTHER" id="PTHR23026">
    <property type="entry name" value="NADPH NITROREDUCTASE"/>
    <property type="match status" value="1"/>
</dbReference>
<evidence type="ECO:0000256" key="6">
    <source>
        <dbReference type="SAM" id="Phobius"/>
    </source>
</evidence>
<keyword evidence="3" id="KW-0285">Flavoprotein</keyword>
<dbReference type="PANTHER" id="PTHR23026:SF90">
    <property type="entry name" value="IODOTYROSINE DEIODINASE 1"/>
    <property type="match status" value="1"/>
</dbReference>
<evidence type="ECO:0000256" key="2">
    <source>
        <dbReference type="ARBA" id="ARBA00007118"/>
    </source>
</evidence>
<dbReference type="InterPro" id="IPR050627">
    <property type="entry name" value="Nitroreductase/BluB"/>
</dbReference>
<feature type="transmembrane region" description="Helical" evidence="6">
    <location>
        <begin position="208"/>
        <end position="227"/>
    </location>
</feature>
<protein>
    <recommendedName>
        <fullName evidence="7">Nitroreductase domain-containing protein</fullName>
    </recommendedName>
</protein>
<dbReference type="AlphaFoldDB" id="A0ABD1FD77"/>
<dbReference type="Proteomes" id="UP001566132">
    <property type="component" value="Unassembled WGS sequence"/>
</dbReference>
<evidence type="ECO:0000313" key="9">
    <source>
        <dbReference type="Proteomes" id="UP001566132"/>
    </source>
</evidence>
<evidence type="ECO:0000256" key="5">
    <source>
        <dbReference type="ARBA" id="ARBA00023002"/>
    </source>
</evidence>
<keyword evidence="6" id="KW-1133">Transmembrane helix</keyword>
<evidence type="ECO:0000313" key="8">
    <source>
        <dbReference type="EMBL" id="KAL1516116.1"/>
    </source>
</evidence>
<proteinExistence type="inferred from homology"/>
<dbReference type="Pfam" id="PF00881">
    <property type="entry name" value="Nitroreductase"/>
    <property type="match status" value="1"/>
</dbReference>
<evidence type="ECO:0000256" key="3">
    <source>
        <dbReference type="ARBA" id="ARBA00022630"/>
    </source>
</evidence>
<gene>
    <name evidence="8" type="ORF">ABEB36_000039</name>
</gene>
<dbReference type="SUPFAM" id="SSF55469">
    <property type="entry name" value="FMN-dependent nitroreductase-like"/>
    <property type="match status" value="1"/>
</dbReference>
<feature type="domain" description="Nitroreductase" evidence="7">
    <location>
        <begin position="89"/>
        <end position="258"/>
    </location>
</feature>
<reference evidence="8 9" key="1">
    <citation type="submission" date="2024-05" db="EMBL/GenBank/DDBJ databases">
        <title>Genetic variation in Jamaican populations of the coffee berry borer (Hypothenemus hampei).</title>
        <authorList>
            <person name="Errbii M."/>
            <person name="Myrie A."/>
        </authorList>
    </citation>
    <scope>NUCLEOTIDE SEQUENCE [LARGE SCALE GENOMIC DNA]</scope>
    <source>
        <strain evidence="8">JA-Hopewell-2020-01-JO</strain>
        <tissue evidence="8">Whole body</tissue>
    </source>
</reference>
<sequence length="280" mass="32884">MFFQLYWQYFFAGLILWVVIKIVFNFKKNRFSDDKKERYEQLEGEFELKGYREIQPALPKDLKHVLLNWTKIPIEESLNRSKEFYKIMAKRRTVRHFSKEDVPKEIIENIIRTAGTSPSGAHTEPWTFVVIHNNKKKQKIREIIEEEEEINYKKRMGTTWTTDLQPLRTNWIKEYITDAPYLILVFKQTYSSKSDGSKKLHYYNDQSISIATGILLAAIQIAGLVTLTSTPLNCGPALRNLLRRPKSEKLVFLLPVGYPAKDCSVPNLYRKPLDDIMVEF</sequence>
<name>A0ABD1FD77_HYPHA</name>
<dbReference type="GO" id="GO:0140616">
    <property type="term" value="F:iodotyrosine deiodinase activity"/>
    <property type="evidence" value="ECO:0007669"/>
    <property type="project" value="UniProtKB-ARBA"/>
</dbReference>
<dbReference type="Gene3D" id="3.40.109.10">
    <property type="entry name" value="NADH Oxidase"/>
    <property type="match status" value="1"/>
</dbReference>
<keyword evidence="6" id="KW-0472">Membrane</keyword>
<keyword evidence="5" id="KW-0560">Oxidoreductase</keyword>
<evidence type="ECO:0000259" key="7">
    <source>
        <dbReference type="Pfam" id="PF00881"/>
    </source>
</evidence>
<comment type="caution">
    <text evidence="8">The sequence shown here is derived from an EMBL/GenBank/DDBJ whole genome shotgun (WGS) entry which is preliminary data.</text>
</comment>
<dbReference type="InterPro" id="IPR000415">
    <property type="entry name" value="Nitroreductase-like"/>
</dbReference>
<keyword evidence="9" id="KW-1185">Reference proteome</keyword>
<keyword evidence="4" id="KW-0288">FMN</keyword>